<dbReference type="AlphaFoldDB" id="A0A8H7ZUA4"/>
<feature type="region of interest" description="Disordered" evidence="1">
    <location>
        <begin position="159"/>
        <end position="202"/>
    </location>
</feature>
<feature type="compositionally biased region" description="Low complexity" evidence="1">
    <location>
        <begin position="159"/>
        <end position="201"/>
    </location>
</feature>
<dbReference type="EMBL" id="JAEFCI010006829">
    <property type="protein sequence ID" value="KAG5459450.1"/>
    <property type="molecule type" value="Genomic_DNA"/>
</dbReference>
<proteinExistence type="predicted"/>
<evidence type="ECO:0000313" key="3">
    <source>
        <dbReference type="EMBL" id="KAG5459450.1"/>
    </source>
</evidence>
<organism evidence="3 4">
    <name type="scientific">Olpidium bornovanus</name>
    <dbReference type="NCBI Taxonomy" id="278681"/>
    <lineage>
        <taxon>Eukaryota</taxon>
        <taxon>Fungi</taxon>
        <taxon>Fungi incertae sedis</taxon>
        <taxon>Olpidiomycota</taxon>
        <taxon>Olpidiomycotina</taxon>
        <taxon>Olpidiomycetes</taxon>
        <taxon>Olpidiales</taxon>
        <taxon>Olpidiaceae</taxon>
        <taxon>Olpidium</taxon>
    </lineage>
</organism>
<evidence type="ECO:0000256" key="1">
    <source>
        <dbReference type="SAM" id="MobiDB-lite"/>
    </source>
</evidence>
<keyword evidence="2" id="KW-0732">Signal</keyword>
<accession>A0A8H7ZUA4</accession>
<feature type="signal peptide" evidence="2">
    <location>
        <begin position="1"/>
        <end position="20"/>
    </location>
</feature>
<protein>
    <submittedName>
        <fullName evidence="3">Uncharacterized protein</fullName>
    </submittedName>
</protein>
<reference evidence="3 4" key="1">
    <citation type="journal article" name="Sci. Rep.">
        <title>Genome-scale phylogenetic analyses confirm Olpidium as the closest living zoosporic fungus to the non-flagellated, terrestrial fungi.</title>
        <authorList>
            <person name="Chang Y."/>
            <person name="Rochon D."/>
            <person name="Sekimoto S."/>
            <person name="Wang Y."/>
            <person name="Chovatia M."/>
            <person name="Sandor L."/>
            <person name="Salamov A."/>
            <person name="Grigoriev I.V."/>
            <person name="Stajich J.E."/>
            <person name="Spatafora J.W."/>
        </authorList>
    </citation>
    <scope>NUCLEOTIDE SEQUENCE [LARGE SCALE GENOMIC DNA]</scope>
    <source>
        <strain evidence="3">S191</strain>
    </source>
</reference>
<dbReference type="Proteomes" id="UP000673691">
    <property type="component" value="Unassembled WGS sequence"/>
</dbReference>
<evidence type="ECO:0000313" key="4">
    <source>
        <dbReference type="Proteomes" id="UP000673691"/>
    </source>
</evidence>
<dbReference type="OrthoDB" id="2151417at2759"/>
<comment type="caution">
    <text evidence="3">The sequence shown here is derived from an EMBL/GenBank/DDBJ whole genome shotgun (WGS) entry which is preliminary data.</text>
</comment>
<evidence type="ECO:0000256" key="2">
    <source>
        <dbReference type="SAM" id="SignalP"/>
    </source>
</evidence>
<sequence length="325" mass="34216">MITPVKLAFAGVLAASAVLGAPIGRRAVKFSSVDISRIPGDGSAAQREAQAICPQSDGAEVLEDKRQAAEAAEIDVFNPAIEAAKSDGIDELVKALSCQKNRNKVLKNTCQLMRALIENDQFQIDENNKQIPANAVQVDKFCPDANASLFIGGGATTGAAPADSNNDTAESNNNNNNAADANNEDSNNANNEGRNNAAGGDIQFGDIDISKTAGGGNEAQAAAKSVCPTSDGADLLEAKRVVAEDAERNKFNPAIEAAKASNNEALETALLCQKNRNKVLKNSCQLESALLENDQGQIDENNQQIPKNMEQVDKFCPDADASLFI</sequence>
<feature type="chain" id="PRO_5034441640" evidence="2">
    <location>
        <begin position="21"/>
        <end position="325"/>
    </location>
</feature>
<name>A0A8H7ZUA4_9FUNG</name>
<keyword evidence="4" id="KW-1185">Reference proteome</keyword>
<gene>
    <name evidence="3" type="ORF">BJ554DRAFT_146</name>
</gene>